<accession>A0A9Y1BKF8</accession>
<evidence type="ECO:0000256" key="3">
    <source>
        <dbReference type="ARBA" id="ARBA00022763"/>
    </source>
</evidence>
<dbReference type="GO" id="GO:0005524">
    <property type="term" value="F:ATP binding"/>
    <property type="evidence" value="ECO:0007669"/>
    <property type="project" value="UniProtKB-KW"/>
</dbReference>
<evidence type="ECO:0000313" key="9">
    <source>
        <dbReference type="EMBL" id="UJG40412.1"/>
    </source>
</evidence>
<dbReference type="AlphaFoldDB" id="A0A9Y1BKF8"/>
<dbReference type="GO" id="GO:0008854">
    <property type="term" value="F:exodeoxyribonuclease V activity"/>
    <property type="evidence" value="ECO:0007669"/>
    <property type="project" value="UniProtKB-EC"/>
</dbReference>
<keyword evidence="8" id="KW-0234">DNA repair</keyword>
<keyword evidence="3" id="KW-0227">DNA damage</keyword>
<evidence type="ECO:0000256" key="6">
    <source>
        <dbReference type="ARBA" id="ARBA00022840"/>
    </source>
</evidence>
<evidence type="ECO:0000256" key="7">
    <source>
        <dbReference type="ARBA" id="ARBA00023125"/>
    </source>
</evidence>
<keyword evidence="6" id="KW-0067">ATP-binding</keyword>
<evidence type="ECO:0000256" key="1">
    <source>
        <dbReference type="ARBA" id="ARBA00022722"/>
    </source>
</evidence>
<keyword evidence="4 9" id="KW-0378">Hydrolase</keyword>
<dbReference type="GO" id="GO:0003677">
    <property type="term" value="F:DNA binding"/>
    <property type="evidence" value="ECO:0007669"/>
    <property type="project" value="UniProtKB-KW"/>
</dbReference>
<dbReference type="SUPFAM" id="SSF52540">
    <property type="entry name" value="P-loop containing nucleoside triphosphate hydrolases"/>
    <property type="match status" value="1"/>
</dbReference>
<evidence type="ECO:0000256" key="5">
    <source>
        <dbReference type="ARBA" id="ARBA00022839"/>
    </source>
</evidence>
<evidence type="ECO:0000256" key="8">
    <source>
        <dbReference type="ARBA" id="ARBA00023204"/>
    </source>
</evidence>
<reference evidence="9" key="1">
    <citation type="journal article" date="2022" name="Nat. Microbiol.">
        <title>Unique mobile elements and scalable gene flow at the prokaryote-eukaryote boundary revealed by circularized Asgard archaea genomes.</title>
        <authorList>
            <person name="Wu F."/>
            <person name="Speth D.R."/>
            <person name="Philosof A."/>
            <person name="Cremiere A."/>
            <person name="Narayanan A."/>
            <person name="Barco R.A."/>
            <person name="Connon S.A."/>
            <person name="Amend J.P."/>
            <person name="Antoshechkin I.A."/>
            <person name="Orphan V.J."/>
        </authorList>
    </citation>
    <scope>NUCLEOTIDE SEQUENCE</scope>
    <source>
        <strain evidence="9">PM71</strain>
    </source>
</reference>
<keyword evidence="7" id="KW-0238">DNA-binding</keyword>
<dbReference type="Proteomes" id="UP001201020">
    <property type="component" value="Chromosome"/>
</dbReference>
<dbReference type="GO" id="GO:0006281">
    <property type="term" value="P:DNA repair"/>
    <property type="evidence" value="ECO:0007669"/>
    <property type="project" value="UniProtKB-KW"/>
</dbReference>
<evidence type="ECO:0000256" key="2">
    <source>
        <dbReference type="ARBA" id="ARBA00022741"/>
    </source>
</evidence>
<name>A0A9Y1BKF8_9ARCH</name>
<organism evidence="9">
    <name type="scientific">Candidatus Heimdallarchaeum aukensis</name>
    <dbReference type="NCBI Taxonomy" id="2876573"/>
    <lineage>
        <taxon>Archaea</taxon>
        <taxon>Promethearchaeati</taxon>
        <taxon>Candidatus Heimdallarchaeota</taxon>
        <taxon>Candidatus Heimdallarchaeia (ex Rinke et al. 2021) (nom. nud.)</taxon>
        <taxon>Candidatus Heimdallarchaeales</taxon>
        <taxon>Candidatus Heimdallarchaeaceae</taxon>
        <taxon>Candidatus Heimdallarchaeum</taxon>
    </lineage>
</organism>
<proteinExistence type="predicted"/>
<dbReference type="EMBL" id="CP084166">
    <property type="protein sequence ID" value="UJG40412.1"/>
    <property type="molecule type" value="Genomic_DNA"/>
</dbReference>
<keyword evidence="2" id="KW-0547">Nucleotide-binding</keyword>
<keyword evidence="5" id="KW-0269">Exonuclease</keyword>
<gene>
    <name evidence="9" type="ORF">K9W45_11290</name>
</gene>
<protein>
    <submittedName>
        <fullName evidence="9">Exodeoxyribonuclease V subunit gamma</fullName>
        <ecNumber evidence="9">3.1.11.5</ecNumber>
    </submittedName>
</protein>
<evidence type="ECO:0000256" key="4">
    <source>
        <dbReference type="ARBA" id="ARBA00022801"/>
    </source>
</evidence>
<dbReference type="Gene3D" id="3.40.50.300">
    <property type="entry name" value="P-loop containing nucleotide triphosphate hydrolases"/>
    <property type="match status" value="1"/>
</dbReference>
<dbReference type="InterPro" id="IPR027417">
    <property type="entry name" value="P-loop_NTPase"/>
</dbReference>
<dbReference type="EC" id="3.1.11.5" evidence="9"/>
<sequence>MGKLSILYGNPEKYLFVRLKELESPTPSQKIESLCILPGFIVLQNLRRKLALNVKDFTNKVELTTFEDLAIKILKTYTNKEPTILSESVRKQLILDIVEQIKNGDIKVSISTKRFFQQIDFKDPDVLTIFNQELDEYFRSSNSGLDHDKLLEMCNKIESPFWKIRAVEIYEVFQIIHNLLNKELKLIKNDNFLSRSHLITETYQVIDNGEESKWLNLYPNLKNIYVMGITVYDSPTLHLITSIANKFPELNVHIFVGKGTKDQLIQRLKYINIDYEYISLIEKLSEQSSEYSHWKLFLKKNMKDYRFDETKINFISAPSPYMEIKEISQQIRKLILLEKVQPHEILVLARNIGKYKTYIKNIFETAGIPYSIETRYPLAYSTAYRFLKATVDLLVKIEEEKNISYADIMNPLRLGLCLPKRSLSAKYPLDDKIFLSLEESLDFLEKKLIQQSNTEKLSFEDWKKAIAELPSWLRKIIIEYLNYIKELLEISSNKPSDFVRIINSLIYFFIRNIRKVITHSIEGPGIENKRQQFFQTHPTYQANRLKNKVSNLSAYLDYLLNKNEADIIKWKYVSQALGELIGRETFGIQNFDQNTVCFIDAANVYFRDAEYIFLLGFQTDEFPRKCPDSIFLPLEIKKELERKKSHLVKKDPSYGYIYNLSPENDYASELDFFEQVLFSSKDTLFLSRTYLDREGRRLDWSSFTDNVKEIKKKERKIYPTEIFNILTSTGDFQQNLALLSEKEILQLYNWILHRANNNIFPQITEEEFLDIYAYANMDIQEKEINDRIERYLNPPHRIEAKVNQFYLSNDIFEKIVGDPYRIHELSLIYDCPLRYYFYQFYFNWYKGHEISREIPFYTTKRLHYRFGFYPKLLRKIYLKDEEKNKLLNFIQQEVPERMEIKGIDFEDKIENIFERYSDYYCKKYKPIFENEEKIVINEIEYKITRNWEVENETDIILDNGCVILFPRHRMDSITITKPDGTKNTFYLPVFYNNTSYSLSDNFEGSNFNKFLSGRINDVRIAITQYLYETKMGKPFFGIEFIEPFSGKRRGIYKQYSKTKYSYYKVSEIYPEDILSNPIFIGSWTKKRDFTQKMDDVISSLNERLSDIKKGIFDASKRINTECVLCDYRRLCSGYSPILTLPTEENGDVDDE</sequence>
<dbReference type="PANTHER" id="PTHR30591">
    <property type="entry name" value="RECBCD ENZYME SUBUNIT RECC"/>
    <property type="match status" value="1"/>
</dbReference>
<dbReference type="PANTHER" id="PTHR30591:SF1">
    <property type="entry name" value="RECBCD ENZYME SUBUNIT RECC"/>
    <property type="match status" value="1"/>
</dbReference>
<keyword evidence="1" id="KW-0540">Nuclease</keyword>
<dbReference type="GO" id="GO:0006310">
    <property type="term" value="P:DNA recombination"/>
    <property type="evidence" value="ECO:0007669"/>
    <property type="project" value="TreeGrafter"/>
</dbReference>